<proteinExistence type="predicted"/>
<organism evidence="1 2">
    <name type="scientific">Giardia intestinalis</name>
    <name type="common">Giardia lamblia</name>
    <dbReference type="NCBI Taxonomy" id="5741"/>
    <lineage>
        <taxon>Eukaryota</taxon>
        <taxon>Metamonada</taxon>
        <taxon>Diplomonadida</taxon>
        <taxon>Hexamitidae</taxon>
        <taxon>Giardiinae</taxon>
        <taxon>Giardia</taxon>
    </lineage>
</organism>
<reference evidence="2" key="1">
    <citation type="submission" date="2012-02" db="EMBL/GenBank/DDBJ databases">
        <title>Genome sequencing of Giardia lamblia Genotypes A2 and B isolates (DH and GS) and comparative analysis with the genomes of Genotypes A1 and E (WB and Pig).</title>
        <authorList>
            <person name="Adam R."/>
            <person name="Dahlstrom E."/>
            <person name="Martens C."/>
            <person name="Bruno D."/>
            <person name="Barbian K."/>
            <person name="Porcella S.F."/>
            <person name="Nash T."/>
        </authorList>
    </citation>
    <scope>NUCLEOTIDE SEQUENCE</scope>
    <source>
        <strain evidence="2">GS</strain>
    </source>
</reference>
<dbReference type="AlphaFoldDB" id="V6U2D4"/>
<accession>V6U2D4</accession>
<feature type="non-terminal residue" evidence="1">
    <location>
        <position position="1"/>
    </location>
</feature>
<evidence type="ECO:0000313" key="1">
    <source>
        <dbReference type="EMBL" id="ESU43415.1"/>
    </source>
</evidence>
<comment type="caution">
    <text evidence="1">The sequence shown here is derived from an EMBL/GenBank/DDBJ whole genome shotgun (WGS) entry which is preliminary data.</text>
</comment>
<reference evidence="1 2" key="2">
    <citation type="journal article" date="2013" name="Genome Biol. Evol.">
        <title>Genome sequencing of Giardia lamblia genotypes A2 and B isolates (DH and GS) and comparative analysis with the genomes of genotypes A1 and E (WB and Pig).</title>
        <authorList>
            <person name="Adam R.D."/>
            <person name="Dahlstrom E.W."/>
            <person name="Martens C.A."/>
            <person name="Bruno D.P."/>
            <person name="Barbian K.D."/>
            <person name="Ricklefs S.M."/>
            <person name="Hernandez M.M."/>
            <person name="Narla N.P."/>
            <person name="Patel R.B."/>
            <person name="Porcella S.F."/>
            <person name="Nash T.E."/>
        </authorList>
    </citation>
    <scope>NUCLEOTIDE SEQUENCE [LARGE SCALE GENOMIC DNA]</scope>
    <source>
        <strain evidence="1 2">GS</strain>
    </source>
</reference>
<gene>
    <name evidence="1" type="ORF">GSB_153425</name>
</gene>
<evidence type="ECO:0000313" key="2">
    <source>
        <dbReference type="Proteomes" id="UP000018040"/>
    </source>
</evidence>
<dbReference type="VEuPathDB" id="GiardiaDB:QR46_2478"/>
<dbReference type="EMBL" id="AHHH01000049">
    <property type="protein sequence ID" value="ESU43415.1"/>
    <property type="molecule type" value="Genomic_DNA"/>
</dbReference>
<name>V6U2D4_GIAIN</name>
<protein>
    <submittedName>
        <fullName evidence="1">Glycogen [starch] synthase</fullName>
    </submittedName>
</protein>
<dbReference type="Proteomes" id="UP000018040">
    <property type="component" value="Unassembled WGS sequence"/>
</dbReference>
<sequence>VPTSLAWQGTFEDTLKPSMAKALRISASPARPLSIRPQAQATSNISSVTVV</sequence>